<dbReference type="InterPro" id="IPR052607">
    <property type="entry name" value="CEP104-like"/>
</dbReference>
<organism evidence="2 3">
    <name type="scientific">Prorocentrum cordatum</name>
    <dbReference type="NCBI Taxonomy" id="2364126"/>
    <lineage>
        <taxon>Eukaryota</taxon>
        <taxon>Sar</taxon>
        <taxon>Alveolata</taxon>
        <taxon>Dinophyceae</taxon>
        <taxon>Prorocentrales</taxon>
        <taxon>Prorocentraceae</taxon>
        <taxon>Prorocentrum</taxon>
    </lineage>
</organism>
<dbReference type="SUPFAM" id="SSF48371">
    <property type="entry name" value="ARM repeat"/>
    <property type="match status" value="1"/>
</dbReference>
<name>A0ABN9SI97_9DINO</name>
<accession>A0ABN9SI97</accession>
<evidence type="ECO:0008006" key="4">
    <source>
        <dbReference type="Google" id="ProtNLM"/>
    </source>
</evidence>
<dbReference type="PANTHER" id="PTHR13371">
    <property type="entry name" value="GLYCINE-, GLUTAMATE-, THIENYLCYCLOHEXYLPIPERIDINE-BINDING PROTEIN"/>
    <property type="match status" value="1"/>
</dbReference>
<dbReference type="InterPro" id="IPR011989">
    <property type="entry name" value="ARM-like"/>
</dbReference>
<feature type="compositionally biased region" description="Low complexity" evidence="1">
    <location>
        <begin position="29"/>
        <end position="42"/>
    </location>
</feature>
<dbReference type="EMBL" id="CAUYUJ010011245">
    <property type="protein sequence ID" value="CAK0831424.1"/>
    <property type="molecule type" value="Genomic_DNA"/>
</dbReference>
<dbReference type="Proteomes" id="UP001189429">
    <property type="component" value="Unassembled WGS sequence"/>
</dbReference>
<sequence>MAERPAGGGSPRSPAEQPCAVAAKEVPDSVASTASGVSTTAPPEDRRPPTPPVAPAPPAAPGQDESSDGFELRFDATLQQIHAGIGQAYGHAVASSLQSPKWDRRAQALKAVASALEGRPCGSDSLGSPAGGAGSAGGAVGWRFSCQLLHHVMRDKVMPVRLAACDLFMATFAKTEAAVSQAEGRFALGTLLEHLIDRLGDSNLRLHESARRCVLFAAEMSSFFGLGSVLARLRARLESSQGSERARVHFGILDAIGVLLEHFPGRRGGTEPHRPECAEDDDLSESGVGRGSADSWTQDDVAPFIAAGMDDALGQRVRDRAVALAVAVYQTFGAEAMLPLLTGLRPAKQALLRNWRRVRVALSRACPFAGGIFKNSPPIVWGRFLSVLCCCFFLQNTPVRGHARPKGS</sequence>
<feature type="region of interest" description="Disordered" evidence="1">
    <location>
        <begin position="266"/>
        <end position="294"/>
    </location>
</feature>
<dbReference type="InterPro" id="IPR016024">
    <property type="entry name" value="ARM-type_fold"/>
</dbReference>
<evidence type="ECO:0000313" key="3">
    <source>
        <dbReference type="Proteomes" id="UP001189429"/>
    </source>
</evidence>
<feature type="compositionally biased region" description="Pro residues" evidence="1">
    <location>
        <begin position="49"/>
        <end position="60"/>
    </location>
</feature>
<keyword evidence="3" id="KW-1185">Reference proteome</keyword>
<evidence type="ECO:0000256" key="1">
    <source>
        <dbReference type="SAM" id="MobiDB-lite"/>
    </source>
</evidence>
<feature type="region of interest" description="Disordered" evidence="1">
    <location>
        <begin position="1"/>
        <end position="68"/>
    </location>
</feature>
<dbReference type="Gene3D" id="1.25.10.10">
    <property type="entry name" value="Leucine-rich Repeat Variant"/>
    <property type="match status" value="1"/>
</dbReference>
<dbReference type="Pfam" id="PF21040">
    <property type="entry name" value="CEP104-like_TOG"/>
    <property type="match status" value="1"/>
</dbReference>
<protein>
    <recommendedName>
        <fullName evidence="4">TOG domain-containing protein</fullName>
    </recommendedName>
</protein>
<comment type="caution">
    <text evidence="2">The sequence shown here is derived from an EMBL/GenBank/DDBJ whole genome shotgun (WGS) entry which is preliminary data.</text>
</comment>
<evidence type="ECO:0000313" key="2">
    <source>
        <dbReference type="EMBL" id="CAK0831424.1"/>
    </source>
</evidence>
<proteinExistence type="predicted"/>
<feature type="compositionally biased region" description="Basic and acidic residues" evidence="1">
    <location>
        <begin position="268"/>
        <end position="277"/>
    </location>
</feature>
<reference evidence="2" key="1">
    <citation type="submission" date="2023-10" db="EMBL/GenBank/DDBJ databases">
        <authorList>
            <person name="Chen Y."/>
            <person name="Shah S."/>
            <person name="Dougan E. K."/>
            <person name="Thang M."/>
            <person name="Chan C."/>
        </authorList>
    </citation>
    <scope>NUCLEOTIDE SEQUENCE [LARGE SCALE GENOMIC DNA]</scope>
</reference>
<gene>
    <name evidence="2" type="ORF">PCOR1329_LOCUS29746</name>
</gene>
<dbReference type="PANTHER" id="PTHR13371:SF0">
    <property type="entry name" value="CENTROSOMAL PROTEIN OF 104 KDA"/>
    <property type="match status" value="1"/>
</dbReference>
<feature type="compositionally biased region" description="Gly residues" evidence="1">
    <location>
        <begin position="1"/>
        <end position="10"/>
    </location>
</feature>